<accession>A0ABS4FSN9</accession>
<gene>
    <name evidence="2" type="ORF">J2Z32_002233</name>
</gene>
<name>A0ABS4FSN9_9BACL</name>
<evidence type="ECO:0000313" key="3">
    <source>
        <dbReference type="Proteomes" id="UP001519272"/>
    </source>
</evidence>
<feature type="transmembrane region" description="Helical" evidence="1">
    <location>
        <begin position="62"/>
        <end position="81"/>
    </location>
</feature>
<proteinExistence type="predicted"/>
<dbReference type="EMBL" id="JAGGKG010000009">
    <property type="protein sequence ID" value="MBP1905603.1"/>
    <property type="molecule type" value="Genomic_DNA"/>
</dbReference>
<comment type="caution">
    <text evidence="2">The sequence shown here is derived from an EMBL/GenBank/DDBJ whole genome shotgun (WGS) entry which is preliminary data.</text>
</comment>
<keyword evidence="1" id="KW-1133">Transmembrane helix</keyword>
<keyword evidence="3" id="KW-1185">Reference proteome</keyword>
<feature type="transmembrane region" description="Helical" evidence="1">
    <location>
        <begin position="189"/>
        <end position="210"/>
    </location>
</feature>
<keyword evidence="1" id="KW-0812">Transmembrane</keyword>
<evidence type="ECO:0000313" key="2">
    <source>
        <dbReference type="EMBL" id="MBP1905603.1"/>
    </source>
</evidence>
<evidence type="ECO:0000256" key="1">
    <source>
        <dbReference type="SAM" id="Phobius"/>
    </source>
</evidence>
<protein>
    <submittedName>
        <fullName evidence="2">Integral membrane protein</fullName>
    </submittedName>
</protein>
<organism evidence="2 3">
    <name type="scientific">Paenibacillus turicensis</name>
    <dbReference type="NCBI Taxonomy" id="160487"/>
    <lineage>
        <taxon>Bacteria</taxon>
        <taxon>Bacillati</taxon>
        <taxon>Bacillota</taxon>
        <taxon>Bacilli</taxon>
        <taxon>Bacillales</taxon>
        <taxon>Paenibacillaceae</taxon>
        <taxon>Paenibacillus</taxon>
    </lineage>
</organism>
<feature type="transmembrane region" description="Helical" evidence="1">
    <location>
        <begin position="162"/>
        <end position="183"/>
    </location>
</feature>
<feature type="transmembrane region" description="Helical" evidence="1">
    <location>
        <begin position="102"/>
        <end position="120"/>
    </location>
</feature>
<feature type="transmembrane region" description="Helical" evidence="1">
    <location>
        <begin position="12"/>
        <end position="32"/>
    </location>
</feature>
<keyword evidence="1" id="KW-0472">Membrane</keyword>
<feature type="transmembrane region" description="Helical" evidence="1">
    <location>
        <begin position="132"/>
        <end position="150"/>
    </location>
</feature>
<reference evidence="2 3" key="1">
    <citation type="submission" date="2021-03" db="EMBL/GenBank/DDBJ databases">
        <title>Genomic Encyclopedia of Type Strains, Phase IV (KMG-IV): sequencing the most valuable type-strain genomes for metagenomic binning, comparative biology and taxonomic classification.</title>
        <authorList>
            <person name="Goeker M."/>
        </authorList>
    </citation>
    <scope>NUCLEOTIDE SEQUENCE [LARGE SCALE GENOMIC DNA]</scope>
    <source>
        <strain evidence="2 3">DSM 14349</strain>
    </source>
</reference>
<feature type="transmembrane region" description="Helical" evidence="1">
    <location>
        <begin position="39"/>
        <end position="56"/>
    </location>
</feature>
<dbReference type="Proteomes" id="UP001519272">
    <property type="component" value="Unassembled WGS sequence"/>
</dbReference>
<sequence length="224" mass="25454">MLFPKQLLELPQIINVMSTVVVGILLIIIWLSNKVRKDLVYLTIIMFLLTRAISWMPIPTRIYLDLINFICAVLLSFKLYIEVSPATTEDGKRQAPTGIITTNFFSYGCLIVTMYAYFVVSRLLTHGFESTVVEGILLFAGVAIVGHFAFWSHPDAPTIRRLGIFVTLAAMLYVGSGVIMYFSLLHNQLLFISFTHLFAIALVFALLWVLSWRANFENYDGMRE</sequence>